<evidence type="ECO:0000256" key="2">
    <source>
        <dbReference type="ARBA" id="ARBA00022651"/>
    </source>
</evidence>
<dbReference type="InterPro" id="IPR006710">
    <property type="entry name" value="Glyco_hydro_43"/>
</dbReference>
<dbReference type="PANTHER" id="PTHR43772">
    <property type="entry name" value="ENDO-1,4-BETA-XYLANASE"/>
    <property type="match status" value="1"/>
</dbReference>
<name>A0ABX1HH71_9BACT</name>
<keyword evidence="2" id="KW-0624">Polysaccharide degradation</keyword>
<dbReference type="Pfam" id="PF04616">
    <property type="entry name" value="Glyco_hydro_43"/>
    <property type="match status" value="1"/>
</dbReference>
<protein>
    <submittedName>
        <fullName evidence="7">Beta-xylosidase</fullName>
    </submittedName>
</protein>
<gene>
    <name evidence="7" type="ORF">HBN54_002206</name>
</gene>
<evidence type="ECO:0000313" key="8">
    <source>
        <dbReference type="Proteomes" id="UP000717634"/>
    </source>
</evidence>
<reference evidence="7 8" key="1">
    <citation type="submission" date="2020-03" db="EMBL/GenBank/DDBJ databases">
        <title>Genomic Encyclopedia of Type Strains, Phase IV (KMG-V): Genome sequencing to study the core and pangenomes of soil and plant-associated prokaryotes.</title>
        <authorList>
            <person name="Whitman W."/>
        </authorList>
    </citation>
    <scope>NUCLEOTIDE SEQUENCE [LARGE SCALE GENOMIC DNA]</scope>
    <source>
        <strain evidence="7 8">1B</strain>
    </source>
</reference>
<dbReference type="PANTHER" id="PTHR43772:SF2">
    <property type="entry name" value="PUTATIVE (AFU_ORTHOLOGUE AFUA_2G04480)-RELATED"/>
    <property type="match status" value="1"/>
</dbReference>
<organism evidence="7 8">
    <name type="scientific">Hymenobacter artigasi</name>
    <dbReference type="NCBI Taxonomy" id="2719616"/>
    <lineage>
        <taxon>Bacteria</taxon>
        <taxon>Pseudomonadati</taxon>
        <taxon>Bacteroidota</taxon>
        <taxon>Cytophagia</taxon>
        <taxon>Cytophagales</taxon>
        <taxon>Hymenobacteraceae</taxon>
        <taxon>Hymenobacter</taxon>
    </lineage>
</organism>
<dbReference type="Proteomes" id="UP000717634">
    <property type="component" value="Unassembled WGS sequence"/>
</dbReference>
<dbReference type="RefSeq" id="WP_168673220.1">
    <property type="nucleotide sequence ID" value="NZ_JAAVTK010000005.1"/>
</dbReference>
<comment type="caution">
    <text evidence="7">The sequence shown here is derived from an EMBL/GenBank/DDBJ whole genome shotgun (WGS) entry which is preliminary data.</text>
</comment>
<keyword evidence="5 6" id="KW-0326">Glycosidase</keyword>
<accession>A0ABX1HH71</accession>
<keyword evidence="4" id="KW-0119">Carbohydrate metabolism</keyword>
<dbReference type="SUPFAM" id="SSF75005">
    <property type="entry name" value="Arabinanase/levansucrase/invertase"/>
    <property type="match status" value="1"/>
</dbReference>
<sequence>MKQYFFALLVVLVALVTGTDLRAQNPIIRDVFTADPAPLVYHDTLFLYTGHDTASVSETNYKMPDWRVYSTTDMKHWKDYGTRLSVNTFAWATGDAYAAQCVYRNGKFYWFVATFQRNADPNNKVGNRGAAIAVAVSDRPTGPFRDAIGKPLISNDMTLDQKHGWDDIDPTVFIDDDKQAYLYWGNGSCRWVKLKENMTELAGPITVFKPKNYIEGPWVYKRKKLYYLVYASAGTKPEMIEYCTAPTATGPWTYQGIIQGNVPNSGTTHPGIVDYKGKSYFFYHNGSLPTGGNFRRSICVDYLNYNPDGTIKPILQTTAGVAPVK</sequence>
<comment type="similarity">
    <text evidence="1 6">Belongs to the glycosyl hydrolase 43 family.</text>
</comment>
<evidence type="ECO:0000313" key="7">
    <source>
        <dbReference type="EMBL" id="NKI89608.1"/>
    </source>
</evidence>
<evidence type="ECO:0000256" key="6">
    <source>
        <dbReference type="RuleBase" id="RU361187"/>
    </source>
</evidence>
<keyword evidence="8" id="KW-1185">Reference proteome</keyword>
<keyword evidence="2" id="KW-0858">Xylan degradation</keyword>
<evidence type="ECO:0000256" key="3">
    <source>
        <dbReference type="ARBA" id="ARBA00022801"/>
    </source>
</evidence>
<proteinExistence type="inferred from homology"/>
<dbReference type="InterPro" id="IPR023296">
    <property type="entry name" value="Glyco_hydro_beta-prop_sf"/>
</dbReference>
<keyword evidence="3 6" id="KW-0378">Hydrolase</keyword>
<evidence type="ECO:0000256" key="5">
    <source>
        <dbReference type="ARBA" id="ARBA00023295"/>
    </source>
</evidence>
<dbReference type="Gene3D" id="2.115.10.20">
    <property type="entry name" value="Glycosyl hydrolase domain, family 43"/>
    <property type="match status" value="1"/>
</dbReference>
<dbReference type="EMBL" id="JAAVTK010000005">
    <property type="protein sequence ID" value="NKI89608.1"/>
    <property type="molecule type" value="Genomic_DNA"/>
</dbReference>
<evidence type="ECO:0000256" key="1">
    <source>
        <dbReference type="ARBA" id="ARBA00009865"/>
    </source>
</evidence>
<dbReference type="CDD" id="cd18618">
    <property type="entry name" value="GH43_Xsa43E-like"/>
    <property type="match status" value="1"/>
</dbReference>
<evidence type="ECO:0000256" key="4">
    <source>
        <dbReference type="ARBA" id="ARBA00023277"/>
    </source>
</evidence>
<dbReference type="InterPro" id="IPR052176">
    <property type="entry name" value="Glycosyl_Hydrlase_43_Enz"/>
</dbReference>